<dbReference type="GO" id="GO:0005886">
    <property type="term" value="C:plasma membrane"/>
    <property type="evidence" value="ECO:0007669"/>
    <property type="project" value="UniProtKB-SubCell"/>
</dbReference>
<keyword evidence="3 6" id="KW-0812">Transmembrane</keyword>
<dbReference type="Proteomes" id="UP000779809">
    <property type="component" value="Unassembled WGS sequence"/>
</dbReference>
<protein>
    <submittedName>
        <fullName evidence="7">ATP synthase subunit I</fullName>
    </submittedName>
</protein>
<keyword evidence="2" id="KW-1003">Cell membrane</keyword>
<evidence type="ECO:0000256" key="5">
    <source>
        <dbReference type="ARBA" id="ARBA00023136"/>
    </source>
</evidence>
<proteinExistence type="predicted"/>
<keyword evidence="5 6" id="KW-0472">Membrane</keyword>
<accession>A0A932A7T9</accession>
<evidence type="ECO:0000256" key="1">
    <source>
        <dbReference type="ARBA" id="ARBA00004651"/>
    </source>
</evidence>
<gene>
    <name evidence="7" type="ORF">HYX28_03100</name>
</gene>
<feature type="transmembrane region" description="Helical" evidence="6">
    <location>
        <begin position="113"/>
        <end position="133"/>
    </location>
</feature>
<feature type="transmembrane region" description="Helical" evidence="6">
    <location>
        <begin position="20"/>
        <end position="40"/>
    </location>
</feature>
<reference evidence="7" key="1">
    <citation type="submission" date="2020-07" db="EMBL/GenBank/DDBJ databases">
        <title>Huge and variable diversity of episymbiotic CPR bacteria and DPANN archaea in groundwater ecosystems.</title>
        <authorList>
            <person name="He C.Y."/>
            <person name="Keren R."/>
            <person name="Whittaker M."/>
            <person name="Farag I.F."/>
            <person name="Doudna J."/>
            <person name="Cate J.H.D."/>
            <person name="Banfield J.F."/>
        </authorList>
    </citation>
    <scope>NUCLEOTIDE SEQUENCE</scope>
    <source>
        <strain evidence="7">NC_groundwater_580_Pr5_B-0.1um_64_19</strain>
    </source>
</reference>
<comment type="caution">
    <text evidence="7">The sequence shown here is derived from an EMBL/GenBank/DDBJ whole genome shotgun (WGS) entry which is preliminary data.</text>
</comment>
<dbReference type="EMBL" id="JACPNR010000004">
    <property type="protein sequence ID" value="MBI2677748.1"/>
    <property type="molecule type" value="Genomic_DNA"/>
</dbReference>
<evidence type="ECO:0000256" key="3">
    <source>
        <dbReference type="ARBA" id="ARBA00022692"/>
    </source>
</evidence>
<evidence type="ECO:0000313" key="7">
    <source>
        <dbReference type="EMBL" id="MBI2677748.1"/>
    </source>
</evidence>
<dbReference type="AlphaFoldDB" id="A0A932A7T9"/>
<feature type="transmembrane region" description="Helical" evidence="6">
    <location>
        <begin position="85"/>
        <end position="106"/>
    </location>
</feature>
<dbReference type="Pfam" id="PF03899">
    <property type="entry name" value="ATP-synt_I"/>
    <property type="match status" value="1"/>
</dbReference>
<sequence>MPSPNELSVESPSERFFAGAYGRIGRAMVALTLVVAPVLAWPLGWRFALGFLAGAVVAAGNFFWLKSAVSALADVVTQTGQRSTAGIVAKSVLRYGLLAIIVYVILRGSGQGGYGFLAGLFVPVAAMVCEAAYEAWSALRHEI</sequence>
<evidence type="ECO:0000256" key="4">
    <source>
        <dbReference type="ARBA" id="ARBA00022989"/>
    </source>
</evidence>
<feature type="transmembrane region" description="Helical" evidence="6">
    <location>
        <begin position="47"/>
        <end position="65"/>
    </location>
</feature>
<evidence type="ECO:0000256" key="6">
    <source>
        <dbReference type="SAM" id="Phobius"/>
    </source>
</evidence>
<dbReference type="InterPro" id="IPR005598">
    <property type="entry name" value="ATP_synth_I"/>
</dbReference>
<name>A0A932A7T9_9BACT</name>
<comment type="subcellular location">
    <subcellularLocation>
        <location evidence="1">Cell membrane</location>
        <topology evidence="1">Multi-pass membrane protein</topology>
    </subcellularLocation>
</comment>
<evidence type="ECO:0000256" key="2">
    <source>
        <dbReference type="ARBA" id="ARBA00022475"/>
    </source>
</evidence>
<evidence type="ECO:0000313" key="8">
    <source>
        <dbReference type="Proteomes" id="UP000779809"/>
    </source>
</evidence>
<organism evidence="7 8">
    <name type="scientific">Candidatus Korobacter versatilis</name>
    <dbReference type="NCBI Taxonomy" id="658062"/>
    <lineage>
        <taxon>Bacteria</taxon>
        <taxon>Pseudomonadati</taxon>
        <taxon>Acidobacteriota</taxon>
        <taxon>Terriglobia</taxon>
        <taxon>Terriglobales</taxon>
        <taxon>Candidatus Korobacteraceae</taxon>
        <taxon>Candidatus Korobacter</taxon>
    </lineage>
</organism>
<keyword evidence="4 6" id="KW-1133">Transmembrane helix</keyword>